<dbReference type="KEGG" id="dci:103524547"/>
<dbReference type="SUPFAM" id="SSF49854">
    <property type="entry name" value="Spermadhesin, CUB domain"/>
    <property type="match status" value="1"/>
</dbReference>
<accession>A0A1S3DTQ3</accession>
<protein>
    <submittedName>
        <fullName evidence="5">Cubilin-like</fullName>
    </submittedName>
</protein>
<reference evidence="5" key="1">
    <citation type="submission" date="2025-08" db="UniProtKB">
        <authorList>
            <consortium name="RefSeq"/>
        </authorList>
    </citation>
    <scope>IDENTIFICATION</scope>
</reference>
<organism evidence="4 5">
    <name type="scientific">Diaphorina citri</name>
    <name type="common">Asian citrus psyllid</name>
    <dbReference type="NCBI Taxonomy" id="121845"/>
    <lineage>
        <taxon>Eukaryota</taxon>
        <taxon>Metazoa</taxon>
        <taxon>Ecdysozoa</taxon>
        <taxon>Arthropoda</taxon>
        <taxon>Hexapoda</taxon>
        <taxon>Insecta</taxon>
        <taxon>Pterygota</taxon>
        <taxon>Neoptera</taxon>
        <taxon>Paraneoptera</taxon>
        <taxon>Hemiptera</taxon>
        <taxon>Sternorrhyncha</taxon>
        <taxon>Psylloidea</taxon>
        <taxon>Psyllidae</taxon>
        <taxon>Diaphorininae</taxon>
        <taxon>Diaphorina</taxon>
    </lineage>
</organism>
<evidence type="ECO:0000313" key="4">
    <source>
        <dbReference type="Proteomes" id="UP000079169"/>
    </source>
</evidence>
<proteinExistence type="predicted"/>
<comment type="caution">
    <text evidence="2">Lacks conserved residue(s) required for the propagation of feature annotation.</text>
</comment>
<evidence type="ECO:0000256" key="2">
    <source>
        <dbReference type="PROSITE-ProRule" id="PRU00059"/>
    </source>
</evidence>
<name>A0A1S3DTQ3_DIACI</name>
<sequence length="128" mass="14392">MVSKYNVLYLEFKTDGVSGEESDRFGFHANYSTLDLGCGGIYTESSGLISFTSRSPPSSCEWILSVPPGNALQLTWISFSVGASDDPETRWFGYSIMASRNMLKQYHENLLNLEVYDNVTRPGRIMDR</sequence>
<keyword evidence="1" id="KW-1015">Disulfide bond</keyword>
<dbReference type="InterPro" id="IPR035914">
    <property type="entry name" value="Sperma_CUB_dom_sf"/>
</dbReference>
<dbReference type="RefSeq" id="XP_008487795.1">
    <property type="nucleotide sequence ID" value="XM_008489573.2"/>
</dbReference>
<evidence type="ECO:0000313" key="5">
    <source>
        <dbReference type="RefSeq" id="XP_008487795.1"/>
    </source>
</evidence>
<dbReference type="InterPro" id="IPR000859">
    <property type="entry name" value="CUB_dom"/>
</dbReference>
<dbReference type="Gene3D" id="2.60.120.290">
    <property type="entry name" value="Spermadhesin, CUB domain"/>
    <property type="match status" value="1"/>
</dbReference>
<dbReference type="PROSITE" id="PS01180">
    <property type="entry name" value="CUB"/>
    <property type="match status" value="1"/>
</dbReference>
<dbReference type="AlphaFoldDB" id="A0A1S3DTQ3"/>
<evidence type="ECO:0000259" key="3">
    <source>
        <dbReference type="PROSITE" id="PS01180"/>
    </source>
</evidence>
<gene>
    <name evidence="5" type="primary">LOC103524547</name>
</gene>
<dbReference type="STRING" id="121845.A0A1S3DTQ3"/>
<dbReference type="GeneID" id="103524547"/>
<feature type="domain" description="CUB" evidence="3">
    <location>
        <begin position="38"/>
        <end position="128"/>
    </location>
</feature>
<evidence type="ECO:0000256" key="1">
    <source>
        <dbReference type="ARBA" id="ARBA00023157"/>
    </source>
</evidence>
<dbReference type="Proteomes" id="UP000079169">
    <property type="component" value="Unplaced"/>
</dbReference>
<keyword evidence="4" id="KW-1185">Reference proteome</keyword>
<dbReference type="PaxDb" id="121845-A0A1S3DTQ3"/>